<evidence type="ECO:0000313" key="2">
    <source>
        <dbReference type="Proteomes" id="UP001652542"/>
    </source>
</evidence>
<organism evidence="1 2">
    <name type="scientific">Albidovulum marisflavi</name>
    <dbReference type="NCBI Taxonomy" id="2984159"/>
    <lineage>
        <taxon>Bacteria</taxon>
        <taxon>Pseudomonadati</taxon>
        <taxon>Pseudomonadota</taxon>
        <taxon>Alphaproteobacteria</taxon>
        <taxon>Rhodobacterales</taxon>
        <taxon>Paracoccaceae</taxon>
        <taxon>Albidovulum</taxon>
    </lineage>
</organism>
<evidence type="ECO:0000313" key="1">
    <source>
        <dbReference type="EMBL" id="MCV2867094.1"/>
    </source>
</evidence>
<gene>
    <name evidence="1" type="ORF">OEW28_00455</name>
</gene>
<sequence length="198" mass="21947">MTRPLQLDSFDDTHEADARDVSVRELEEARLLAYETGFTAGWEDAVNAQESEIARLRADLGKSLREMSLTYADARDHVLRTIEPLLAEMVAKVLPRMAHDALGQVVLDLLRPEADKLLDAPVRLRAHPDNRKMIEEIAVRQAGFPVIFDPEPSLSLGQVHLAVGPSEIGVDLDRVIRQIGEAVTAFFHPGVSQEQSHG</sequence>
<dbReference type="EMBL" id="JAOWKY010000001">
    <property type="protein sequence ID" value="MCV2867094.1"/>
    <property type="molecule type" value="Genomic_DNA"/>
</dbReference>
<accession>A0ABT2Z7H4</accession>
<name>A0ABT2Z7H4_9RHOB</name>
<proteinExistence type="predicted"/>
<dbReference type="RefSeq" id="WP_263732766.1">
    <property type="nucleotide sequence ID" value="NZ_JAOWKY010000001.1"/>
</dbReference>
<keyword evidence="1" id="KW-0969">Cilium</keyword>
<keyword evidence="2" id="KW-1185">Reference proteome</keyword>
<protein>
    <submittedName>
        <fullName evidence="1">Flagellar biosynthesis protein</fullName>
    </submittedName>
</protein>
<comment type="caution">
    <text evidence="1">The sequence shown here is derived from an EMBL/GenBank/DDBJ whole genome shotgun (WGS) entry which is preliminary data.</text>
</comment>
<reference evidence="1 2" key="1">
    <citation type="submission" date="2022-10" db="EMBL/GenBank/DDBJ databases">
        <title>Defluviimonas sp. nov., isolated from ocean surface water.</title>
        <authorList>
            <person name="He W."/>
            <person name="Wang L."/>
            <person name="Zhang D.-F."/>
        </authorList>
    </citation>
    <scope>NUCLEOTIDE SEQUENCE [LARGE SCALE GENOMIC DNA]</scope>
    <source>
        <strain evidence="1 2">WL0002</strain>
    </source>
</reference>
<keyword evidence="1" id="KW-0966">Cell projection</keyword>
<dbReference type="Proteomes" id="UP001652542">
    <property type="component" value="Unassembled WGS sequence"/>
</dbReference>
<keyword evidence="1" id="KW-0282">Flagellum</keyword>